<dbReference type="PANTHER" id="PTHR43861">
    <property type="entry name" value="TRANS-ACONITATE 2-METHYLTRANSFERASE-RELATED"/>
    <property type="match status" value="1"/>
</dbReference>
<keyword evidence="3" id="KW-1185">Reference proteome</keyword>
<proteinExistence type="predicted"/>
<dbReference type="PANTHER" id="PTHR43861:SF3">
    <property type="entry name" value="PUTATIVE (AFU_ORTHOLOGUE AFUA_2G14390)-RELATED"/>
    <property type="match status" value="1"/>
</dbReference>
<dbReference type="EMBL" id="AP022577">
    <property type="protein sequence ID" value="BBX83901.1"/>
    <property type="molecule type" value="Genomic_DNA"/>
</dbReference>
<accession>A0ABN5YQ09</accession>
<sequence length="266" mass="29298">MAAETYAMHVGVDDSERLMLLGRFYDPNSGAFLESAGVAEGDSIVDLGCGHGGVTDRMARRVGESGMVYAVDASAEQIEIARSTLSRRRNVTFVAGALEDDPLRGQRVDWVYSRFLLMHVRDLRRALAAMADMLADGGALLLEIADVGSARFSPAEADSDLWLSWWYALGRARGLCFDVADSIETELEAAGFAIHRRDRYQPISSARDAKLVHALGFEQCAPAYLSEIGAPAERIEAYRDYLRRVLDDPGVTFALFDSTQIIARRR</sequence>
<protein>
    <recommendedName>
        <fullName evidence="4">Methyltransferase domain-containing protein</fullName>
    </recommendedName>
</protein>
<dbReference type="Pfam" id="PF13489">
    <property type="entry name" value="Methyltransf_23"/>
    <property type="match status" value="1"/>
</dbReference>
<dbReference type="SUPFAM" id="SSF53335">
    <property type="entry name" value="S-adenosyl-L-methionine-dependent methyltransferases"/>
    <property type="match status" value="1"/>
</dbReference>
<dbReference type="RefSeq" id="WP_138231825.1">
    <property type="nucleotide sequence ID" value="NZ_AP022577.1"/>
</dbReference>
<keyword evidence="1" id="KW-0808">Transferase</keyword>
<evidence type="ECO:0008006" key="4">
    <source>
        <dbReference type="Google" id="ProtNLM"/>
    </source>
</evidence>
<evidence type="ECO:0000256" key="1">
    <source>
        <dbReference type="ARBA" id="ARBA00022679"/>
    </source>
</evidence>
<dbReference type="Proteomes" id="UP000465609">
    <property type="component" value="Chromosome"/>
</dbReference>
<evidence type="ECO:0000313" key="3">
    <source>
        <dbReference type="Proteomes" id="UP000465609"/>
    </source>
</evidence>
<organism evidence="2 3">
    <name type="scientific">Mycolicibacterium aubagnense</name>
    <dbReference type="NCBI Taxonomy" id="319707"/>
    <lineage>
        <taxon>Bacteria</taxon>
        <taxon>Bacillati</taxon>
        <taxon>Actinomycetota</taxon>
        <taxon>Actinomycetes</taxon>
        <taxon>Mycobacteriales</taxon>
        <taxon>Mycobacteriaceae</taxon>
        <taxon>Mycolicibacterium</taxon>
    </lineage>
</organism>
<reference evidence="2 3" key="1">
    <citation type="journal article" date="2019" name="Emerg. Microbes Infect.">
        <title>Comprehensive subspecies identification of 175 nontuberculous mycobacteria species based on 7547 genomic profiles.</title>
        <authorList>
            <person name="Matsumoto Y."/>
            <person name="Kinjo T."/>
            <person name="Motooka D."/>
            <person name="Nabeya D."/>
            <person name="Jung N."/>
            <person name="Uechi K."/>
            <person name="Horii T."/>
            <person name="Iida T."/>
            <person name="Fujita J."/>
            <person name="Nakamura S."/>
        </authorList>
    </citation>
    <scope>NUCLEOTIDE SEQUENCE [LARGE SCALE GENOMIC DNA]</scope>
    <source>
        <strain evidence="2 3">JCM 15296</strain>
    </source>
</reference>
<name>A0ABN5YQ09_9MYCO</name>
<dbReference type="InterPro" id="IPR029063">
    <property type="entry name" value="SAM-dependent_MTases_sf"/>
</dbReference>
<dbReference type="CDD" id="cd02440">
    <property type="entry name" value="AdoMet_MTases"/>
    <property type="match status" value="1"/>
</dbReference>
<dbReference type="Gene3D" id="3.40.50.150">
    <property type="entry name" value="Vaccinia Virus protein VP39"/>
    <property type="match status" value="1"/>
</dbReference>
<gene>
    <name evidence="2" type="ORF">MAUB_17740</name>
</gene>
<evidence type="ECO:0000313" key="2">
    <source>
        <dbReference type="EMBL" id="BBX83901.1"/>
    </source>
</evidence>